<feature type="transmembrane region" description="Helical" evidence="6">
    <location>
        <begin position="165"/>
        <end position="186"/>
    </location>
</feature>
<dbReference type="InterPro" id="IPR011701">
    <property type="entry name" value="MFS"/>
</dbReference>
<name>A0A2N0ZCH5_9BACI</name>
<dbReference type="EMBL" id="PISD01000048">
    <property type="protein sequence ID" value="PKG27216.1"/>
    <property type="molecule type" value="Genomic_DNA"/>
</dbReference>
<dbReference type="RefSeq" id="WP_066200852.1">
    <property type="nucleotide sequence ID" value="NZ_JARMMB010000050.1"/>
</dbReference>
<feature type="transmembrane region" description="Helical" evidence="6">
    <location>
        <begin position="313"/>
        <end position="337"/>
    </location>
</feature>
<keyword evidence="4 6" id="KW-1133">Transmembrane helix</keyword>
<proteinExistence type="predicted"/>
<feature type="transmembrane region" description="Helical" evidence="6">
    <location>
        <begin position="138"/>
        <end position="159"/>
    </location>
</feature>
<feature type="transmembrane region" description="Helical" evidence="6">
    <location>
        <begin position="77"/>
        <end position="96"/>
    </location>
</feature>
<dbReference type="InterPro" id="IPR020846">
    <property type="entry name" value="MFS_dom"/>
</dbReference>
<comment type="subcellular location">
    <subcellularLocation>
        <location evidence="1">Cell membrane</location>
        <topology evidence="1">Multi-pass membrane protein</topology>
    </subcellularLocation>
</comment>
<dbReference type="Proteomes" id="UP000233343">
    <property type="component" value="Unassembled WGS sequence"/>
</dbReference>
<feature type="transmembrane region" description="Helical" evidence="6">
    <location>
        <begin position="12"/>
        <end position="32"/>
    </location>
</feature>
<feature type="transmembrane region" description="Helical" evidence="6">
    <location>
        <begin position="257"/>
        <end position="275"/>
    </location>
</feature>
<comment type="caution">
    <text evidence="8">The sequence shown here is derived from an EMBL/GenBank/DDBJ whole genome shotgun (WGS) entry which is preliminary data.</text>
</comment>
<dbReference type="CDD" id="cd17353">
    <property type="entry name" value="MFS_OFA_like"/>
    <property type="match status" value="1"/>
</dbReference>
<dbReference type="SUPFAM" id="SSF103473">
    <property type="entry name" value="MFS general substrate transporter"/>
    <property type="match status" value="1"/>
</dbReference>
<evidence type="ECO:0000256" key="6">
    <source>
        <dbReference type="SAM" id="Phobius"/>
    </source>
</evidence>
<evidence type="ECO:0000256" key="4">
    <source>
        <dbReference type="ARBA" id="ARBA00022989"/>
    </source>
</evidence>
<keyword evidence="5 6" id="KW-0472">Membrane</keyword>
<dbReference type="GO" id="GO:0005886">
    <property type="term" value="C:plasma membrane"/>
    <property type="evidence" value="ECO:0007669"/>
    <property type="project" value="UniProtKB-SubCell"/>
</dbReference>
<reference evidence="8 9" key="1">
    <citation type="journal article" date="2010" name="Int. J. Syst. Evol. Microbiol.">
        <title>Bacillus horneckiae sp. nov., isolated from a spacecraft-assembly clean room.</title>
        <authorList>
            <person name="Vaishampayan P."/>
            <person name="Probst A."/>
            <person name="Krishnamurthi S."/>
            <person name="Ghosh S."/>
            <person name="Osman S."/>
            <person name="McDowall A."/>
            <person name="Ruckmani A."/>
            <person name="Mayilraj S."/>
            <person name="Venkateswaran K."/>
        </authorList>
    </citation>
    <scope>NUCLEOTIDE SEQUENCE [LARGE SCALE GENOMIC DNA]</scope>
    <source>
        <strain evidence="9">1PO1SC</strain>
    </source>
</reference>
<keyword evidence="2" id="KW-0813">Transport</keyword>
<evidence type="ECO:0000256" key="1">
    <source>
        <dbReference type="ARBA" id="ARBA00004651"/>
    </source>
</evidence>
<accession>A0A2N0ZCH5</accession>
<keyword evidence="3 6" id="KW-0812">Transmembrane</keyword>
<evidence type="ECO:0000256" key="2">
    <source>
        <dbReference type="ARBA" id="ARBA00022448"/>
    </source>
</evidence>
<dbReference type="PANTHER" id="PTHR11360">
    <property type="entry name" value="MONOCARBOXYLATE TRANSPORTER"/>
    <property type="match status" value="1"/>
</dbReference>
<dbReference type="PROSITE" id="PS50850">
    <property type="entry name" value="MFS"/>
    <property type="match status" value="1"/>
</dbReference>
<dbReference type="Pfam" id="PF07690">
    <property type="entry name" value="MFS_1"/>
    <property type="match status" value="1"/>
</dbReference>
<dbReference type="Gene3D" id="1.20.1250.20">
    <property type="entry name" value="MFS general substrate transporter like domains"/>
    <property type="match status" value="2"/>
</dbReference>
<protein>
    <submittedName>
        <fullName evidence="8">MFS transporter</fullName>
    </submittedName>
</protein>
<dbReference type="InterPro" id="IPR036259">
    <property type="entry name" value="MFS_trans_sf"/>
</dbReference>
<feature type="transmembrane region" description="Helical" evidence="6">
    <location>
        <begin position="349"/>
        <end position="369"/>
    </location>
</feature>
<sequence length="410" mass="44039">MATSQKTTNRWLVFSSAWVIIFLVASIAIFSVFSEPMTTLHGWSSADYNLAYSLYTLIFAIVAILAGMITDKFGVKWLMYVGGLLFGLGWFLTGSVTTIPMLYLTFSLIAGSGAGMMYNSALVTAMRWFPDKGGKISGLLLSSAAIGPFILSPVAAIIIEQYGVLNAFRILGVVFTIGIWVVGWLLDSAPANYRPKGWTPPAADQQKSPVSTIDLNWKQMLKTPLFYLLFLTLVAASTAGTMMVSSASVIAQDQVGLTATIGAVIVSISTLSNFVGRLSFGVIYDKFGSYIALLINLLMTISALLMMTIATSMAFFIICIIILGFSFGGLLVVFPPLTSQSFGAKNFGMNYAIVFLGYSGGAFVGPRIASYFKETTGSFTTAYVSAAVLTAIGIALVGLILYINRRKAQH</sequence>
<feature type="transmembrane region" description="Helical" evidence="6">
    <location>
        <begin position="225"/>
        <end position="251"/>
    </location>
</feature>
<feature type="domain" description="Major facilitator superfamily (MFS) profile" evidence="7">
    <location>
        <begin position="12"/>
        <end position="405"/>
    </location>
</feature>
<evidence type="ECO:0000259" key="7">
    <source>
        <dbReference type="PROSITE" id="PS50850"/>
    </source>
</evidence>
<dbReference type="AlphaFoldDB" id="A0A2N0ZCH5"/>
<dbReference type="GO" id="GO:0022857">
    <property type="term" value="F:transmembrane transporter activity"/>
    <property type="evidence" value="ECO:0007669"/>
    <property type="project" value="InterPro"/>
</dbReference>
<evidence type="ECO:0000313" key="8">
    <source>
        <dbReference type="EMBL" id="PKG27216.1"/>
    </source>
</evidence>
<dbReference type="PANTHER" id="PTHR11360:SF317">
    <property type="entry name" value="MAJOR FACILITATOR SUPERFAMILY (MFS) PROFILE DOMAIN-CONTAINING PROTEIN-RELATED"/>
    <property type="match status" value="1"/>
</dbReference>
<feature type="transmembrane region" description="Helical" evidence="6">
    <location>
        <begin position="52"/>
        <end position="70"/>
    </location>
</feature>
<feature type="transmembrane region" description="Helical" evidence="6">
    <location>
        <begin position="102"/>
        <end position="126"/>
    </location>
</feature>
<feature type="transmembrane region" description="Helical" evidence="6">
    <location>
        <begin position="381"/>
        <end position="403"/>
    </location>
</feature>
<organism evidence="8 9">
    <name type="scientific">Cytobacillus horneckiae</name>
    <dbReference type="NCBI Taxonomy" id="549687"/>
    <lineage>
        <taxon>Bacteria</taxon>
        <taxon>Bacillati</taxon>
        <taxon>Bacillota</taxon>
        <taxon>Bacilli</taxon>
        <taxon>Bacillales</taxon>
        <taxon>Bacillaceae</taxon>
        <taxon>Cytobacillus</taxon>
    </lineage>
</organism>
<evidence type="ECO:0000313" key="9">
    <source>
        <dbReference type="Proteomes" id="UP000233343"/>
    </source>
</evidence>
<keyword evidence="9" id="KW-1185">Reference proteome</keyword>
<evidence type="ECO:0000256" key="3">
    <source>
        <dbReference type="ARBA" id="ARBA00022692"/>
    </source>
</evidence>
<dbReference type="InterPro" id="IPR050327">
    <property type="entry name" value="Proton-linked_MCT"/>
</dbReference>
<evidence type="ECO:0000256" key="5">
    <source>
        <dbReference type="ARBA" id="ARBA00023136"/>
    </source>
</evidence>
<feature type="transmembrane region" description="Helical" evidence="6">
    <location>
        <begin position="287"/>
        <end position="307"/>
    </location>
</feature>
<gene>
    <name evidence="8" type="ORF">CWS20_19940</name>
</gene>